<dbReference type="OrthoDB" id="4365182at2759"/>
<accession>A0A9W9K046</accession>
<organism evidence="1 2">
    <name type="scientific">Penicillium angulare</name>
    <dbReference type="NCBI Taxonomy" id="116970"/>
    <lineage>
        <taxon>Eukaryota</taxon>
        <taxon>Fungi</taxon>
        <taxon>Dikarya</taxon>
        <taxon>Ascomycota</taxon>
        <taxon>Pezizomycotina</taxon>
        <taxon>Eurotiomycetes</taxon>
        <taxon>Eurotiomycetidae</taxon>
        <taxon>Eurotiales</taxon>
        <taxon>Aspergillaceae</taxon>
        <taxon>Penicillium</taxon>
    </lineage>
</organism>
<sequence length="106" mass="11522">MYGALSYQMQSLNILSPKPATPFKTLTYGALAFDVSSLTPPKWIYDQPDDSFGSTPKSSHICPHSKFDNVILRPAASIKGFSLKAIRQSKMASFYDPVAPPASLPA</sequence>
<dbReference type="Proteomes" id="UP001149165">
    <property type="component" value="Unassembled WGS sequence"/>
</dbReference>
<keyword evidence="2" id="KW-1185">Reference proteome</keyword>
<evidence type="ECO:0000313" key="2">
    <source>
        <dbReference type="Proteomes" id="UP001149165"/>
    </source>
</evidence>
<protein>
    <submittedName>
        <fullName evidence="1">Uncharacterized protein</fullName>
    </submittedName>
</protein>
<dbReference type="EMBL" id="JAPQKH010000007">
    <property type="protein sequence ID" value="KAJ5087212.1"/>
    <property type="molecule type" value="Genomic_DNA"/>
</dbReference>
<evidence type="ECO:0000313" key="1">
    <source>
        <dbReference type="EMBL" id="KAJ5087212.1"/>
    </source>
</evidence>
<gene>
    <name evidence="1" type="ORF">N7456_010828</name>
</gene>
<reference evidence="1" key="2">
    <citation type="journal article" date="2023" name="IMA Fungus">
        <title>Comparative genomic study of the Penicillium genus elucidates a diverse pangenome and 15 lateral gene transfer events.</title>
        <authorList>
            <person name="Petersen C."/>
            <person name="Sorensen T."/>
            <person name="Nielsen M.R."/>
            <person name="Sondergaard T.E."/>
            <person name="Sorensen J.L."/>
            <person name="Fitzpatrick D.A."/>
            <person name="Frisvad J.C."/>
            <person name="Nielsen K.L."/>
        </authorList>
    </citation>
    <scope>NUCLEOTIDE SEQUENCE</scope>
    <source>
        <strain evidence="1">IBT 30069</strain>
    </source>
</reference>
<name>A0A9W9K046_9EURO</name>
<reference evidence="1" key="1">
    <citation type="submission" date="2022-11" db="EMBL/GenBank/DDBJ databases">
        <authorList>
            <person name="Petersen C."/>
        </authorList>
    </citation>
    <scope>NUCLEOTIDE SEQUENCE</scope>
    <source>
        <strain evidence="1">IBT 30069</strain>
    </source>
</reference>
<comment type="caution">
    <text evidence="1">The sequence shown here is derived from an EMBL/GenBank/DDBJ whole genome shotgun (WGS) entry which is preliminary data.</text>
</comment>
<dbReference type="AlphaFoldDB" id="A0A9W9K046"/>
<proteinExistence type="predicted"/>